<sequence>MSFTMSAKPRVPRGSVQCLKQIAVDKKGSTKSMSNHLTSCHNERSSEKLTRNNLTAAVSRFLITSNIPYQVVDHEDFTELLRLCNPLAKSLLKSKFNYDLKSMVLAAKLVEGNHSGVTLATHLAEILESYNLNNHIFFLGSFCCYSNHSPKLLQTALMHTWMAAWLEHAECQLQAVEQVLFVIQPLQGLSAIFNHCNKNLLNYLQLTCRNSQEASVVTSTMLQN</sequence>
<keyword evidence="2" id="KW-1185">Reference proteome</keyword>
<dbReference type="EMBL" id="LAVV01001244">
    <property type="protein sequence ID" value="KNZ63695.1"/>
    <property type="molecule type" value="Genomic_DNA"/>
</dbReference>
<evidence type="ECO:0000313" key="2">
    <source>
        <dbReference type="Proteomes" id="UP000037035"/>
    </source>
</evidence>
<organism evidence="1 2">
    <name type="scientific">Puccinia sorghi</name>
    <dbReference type="NCBI Taxonomy" id="27349"/>
    <lineage>
        <taxon>Eukaryota</taxon>
        <taxon>Fungi</taxon>
        <taxon>Dikarya</taxon>
        <taxon>Basidiomycota</taxon>
        <taxon>Pucciniomycotina</taxon>
        <taxon>Pucciniomycetes</taxon>
        <taxon>Pucciniales</taxon>
        <taxon>Pucciniaceae</taxon>
        <taxon>Puccinia</taxon>
    </lineage>
</organism>
<comment type="caution">
    <text evidence="1">The sequence shown here is derived from an EMBL/GenBank/DDBJ whole genome shotgun (WGS) entry which is preliminary data.</text>
</comment>
<reference evidence="1 2" key="1">
    <citation type="submission" date="2015-08" db="EMBL/GenBank/DDBJ databases">
        <title>Next Generation Sequencing and Analysis of the Genome of Puccinia sorghi L Schw, the Causal Agent of Maize Common Rust.</title>
        <authorList>
            <person name="Rochi L."/>
            <person name="Burguener G."/>
            <person name="Darino M."/>
            <person name="Turjanski A."/>
            <person name="Kreff E."/>
            <person name="Dieguez M.J."/>
            <person name="Sacco F."/>
        </authorList>
    </citation>
    <scope>NUCLEOTIDE SEQUENCE [LARGE SCALE GENOMIC DNA]</scope>
    <source>
        <strain evidence="1 2">RO10H11247</strain>
    </source>
</reference>
<dbReference type="AlphaFoldDB" id="A0A0L6VU16"/>
<dbReference type="Proteomes" id="UP000037035">
    <property type="component" value="Unassembled WGS sequence"/>
</dbReference>
<name>A0A0L6VU16_9BASI</name>
<evidence type="ECO:0000313" key="1">
    <source>
        <dbReference type="EMBL" id="KNZ63695.1"/>
    </source>
</evidence>
<accession>A0A0L6VU16</accession>
<proteinExistence type="predicted"/>
<dbReference type="VEuPathDB" id="FungiDB:VP01_1111g6"/>
<gene>
    <name evidence="1" type="ORF">VP01_1111g6</name>
</gene>
<protein>
    <submittedName>
        <fullName evidence="1">Uncharacterized protein</fullName>
    </submittedName>
</protein>